<evidence type="ECO:0000313" key="11">
    <source>
        <dbReference type="Proteomes" id="UP001159427"/>
    </source>
</evidence>
<keyword evidence="5 8" id="KW-1133">Transmembrane helix</keyword>
<feature type="transmembrane region" description="Helical" evidence="8">
    <location>
        <begin position="579"/>
        <end position="597"/>
    </location>
</feature>
<feature type="signal peptide" evidence="9">
    <location>
        <begin position="1"/>
        <end position="23"/>
    </location>
</feature>
<dbReference type="PANTHER" id="PTHR12185">
    <property type="entry name" value="SID1 TRANSMEMBRANE FAMILY MEMEBER"/>
    <property type="match status" value="1"/>
</dbReference>
<evidence type="ECO:0000256" key="3">
    <source>
        <dbReference type="ARBA" id="ARBA00022692"/>
    </source>
</evidence>
<evidence type="ECO:0000256" key="1">
    <source>
        <dbReference type="ARBA" id="ARBA00004141"/>
    </source>
</evidence>
<dbReference type="Proteomes" id="UP001159427">
    <property type="component" value="Unassembled WGS sequence"/>
</dbReference>
<feature type="transmembrane region" description="Helical" evidence="8">
    <location>
        <begin position="370"/>
        <end position="391"/>
    </location>
</feature>
<evidence type="ECO:0000256" key="5">
    <source>
        <dbReference type="ARBA" id="ARBA00022989"/>
    </source>
</evidence>
<reference evidence="10 11" key="1">
    <citation type="submission" date="2022-05" db="EMBL/GenBank/DDBJ databases">
        <authorList>
            <consortium name="Genoscope - CEA"/>
            <person name="William W."/>
        </authorList>
    </citation>
    <scope>NUCLEOTIDE SEQUENCE [LARGE SCALE GENOMIC DNA]</scope>
</reference>
<feature type="transmembrane region" description="Helical" evidence="8">
    <location>
        <begin position="708"/>
        <end position="725"/>
    </location>
</feature>
<feature type="chain" id="PRO_5045272689" description="SID1 transmembrane family member 1" evidence="9">
    <location>
        <begin position="24"/>
        <end position="865"/>
    </location>
</feature>
<feature type="transmembrane region" description="Helical" evidence="8">
    <location>
        <begin position="285"/>
        <end position="307"/>
    </location>
</feature>
<keyword evidence="4 9" id="KW-0732">Signal</keyword>
<feature type="transmembrane region" description="Helical" evidence="8">
    <location>
        <begin position="550"/>
        <end position="567"/>
    </location>
</feature>
<evidence type="ECO:0000256" key="4">
    <source>
        <dbReference type="ARBA" id="ARBA00022729"/>
    </source>
</evidence>
<evidence type="ECO:0000313" key="10">
    <source>
        <dbReference type="EMBL" id="CAH3041160.1"/>
    </source>
</evidence>
<keyword evidence="3 8" id="KW-0812">Transmembrane</keyword>
<protein>
    <recommendedName>
        <fullName evidence="12">SID1 transmembrane family member 1</fullName>
    </recommendedName>
</protein>
<keyword evidence="11" id="KW-1185">Reference proteome</keyword>
<feature type="transmembrane region" description="Helical" evidence="8">
    <location>
        <begin position="467"/>
        <end position="488"/>
    </location>
</feature>
<gene>
    <name evidence="10" type="ORF">PEVE_00040186</name>
</gene>
<feature type="transmembrane region" description="Helical" evidence="8">
    <location>
        <begin position="618"/>
        <end position="639"/>
    </location>
</feature>
<evidence type="ECO:0000256" key="7">
    <source>
        <dbReference type="ARBA" id="ARBA00023180"/>
    </source>
</evidence>
<evidence type="ECO:0000256" key="8">
    <source>
        <dbReference type="SAM" id="Phobius"/>
    </source>
</evidence>
<keyword evidence="6 8" id="KW-0472">Membrane</keyword>
<feature type="transmembrane region" description="Helical" evidence="8">
    <location>
        <begin position="758"/>
        <end position="777"/>
    </location>
</feature>
<evidence type="ECO:0000256" key="2">
    <source>
        <dbReference type="ARBA" id="ARBA00006618"/>
    </source>
</evidence>
<name>A0ABN8N1W0_9CNID</name>
<dbReference type="Pfam" id="PF13965">
    <property type="entry name" value="SID-1_RNA_chan"/>
    <property type="match status" value="2"/>
</dbReference>
<dbReference type="EMBL" id="CALNXI010000728">
    <property type="protein sequence ID" value="CAH3041160.1"/>
    <property type="molecule type" value="Genomic_DNA"/>
</dbReference>
<accession>A0ABN8N1W0</accession>
<feature type="transmembrane region" description="Helical" evidence="8">
    <location>
        <begin position="500"/>
        <end position="520"/>
    </location>
</feature>
<sequence>MWSYYYPGLFSLVLMATLSTVTHQSPLYVKCSFGELYYPRNTTVKINGTLTPEFSNARSCLVQPNITSAIIRVTLEGLNMSSDVRALYSVVLENLNVLFVGEAFNLSNKQQYHFHVCPSEQSRTNSLDVLFFGKPVNESFAVEIDLDDSVLDLGEKEYASVPSYGLAIVKAFDIKEEHLSSLIQITVSSEEPDIECLLVVSQSCLWAQKQGLAKVQSSKASLQLTFTKSGRITLSQFSLPRITKGRWYIGIRRKTLDVERPSVNKNKEVSVTVTKGIMPSKIRPTLYMCLIAIFGGIAIAAFAHFYLNSDFDHCKPPYHLEEANERNRLPSRGIVDYVPEPIPRLTFPLKQWVKVIFVAWFGRGIKTYPYLTGVLAISFMVGSAQFVIARWSNMIEEGDRDLCYYNELCYRPVAIADMPSNFMLSNVPYVIHGIFLALSFSFREAIAFEASQSENRYSLQNAGRKRFVPYDYSIAYALSWALVFEGLFSATYHLCPSRLTFQFDSAFMFIISGLVVIALYNCRVRSLNYIETQGNTTKPPSETTIQAPKYFLFFVAPLLVFNYVGSIRDTTGLPPFFEVCYWIALVLWLTLMYFWTFQKVGVPCYWKWCGEDDNCHSVEAIVKWAWLLMFPLCLLVIGFKKEKDWSQFFLFSCVAAVALSILGLLSFDTALTLKRKSTSSNGDFWGGIKQFCHPSWICELLWRNWHRVLFMIGTFLFWVFAMYFFKIKSTTRKVEAPSYSRTKNEECVLWDFFDYHDIWHMLSSFALFMSGYLLIYVTRKVEIYFWVATMYWMDRQKGRQRQANGYEGSGEEIQNVVIHPTQEDDILLEGKKDENGINLEQKRPLNNVLERYAAHTNDYANISYV</sequence>
<keyword evidence="7" id="KW-0325">Glycoprotein</keyword>
<feature type="transmembrane region" description="Helical" evidence="8">
    <location>
        <begin position="427"/>
        <end position="446"/>
    </location>
</feature>
<dbReference type="PANTHER" id="PTHR12185:SF14">
    <property type="entry name" value="CHOLESTEROL UPTAKE PROTEIN 1"/>
    <property type="match status" value="1"/>
</dbReference>
<organism evidence="10 11">
    <name type="scientific">Porites evermanni</name>
    <dbReference type="NCBI Taxonomy" id="104178"/>
    <lineage>
        <taxon>Eukaryota</taxon>
        <taxon>Metazoa</taxon>
        <taxon>Cnidaria</taxon>
        <taxon>Anthozoa</taxon>
        <taxon>Hexacorallia</taxon>
        <taxon>Scleractinia</taxon>
        <taxon>Fungiina</taxon>
        <taxon>Poritidae</taxon>
        <taxon>Porites</taxon>
    </lineage>
</organism>
<comment type="caution">
    <text evidence="10">The sequence shown here is derived from an EMBL/GenBank/DDBJ whole genome shotgun (WGS) entry which is preliminary data.</text>
</comment>
<evidence type="ECO:0008006" key="12">
    <source>
        <dbReference type="Google" id="ProtNLM"/>
    </source>
</evidence>
<evidence type="ECO:0000256" key="6">
    <source>
        <dbReference type="ARBA" id="ARBA00023136"/>
    </source>
</evidence>
<dbReference type="InterPro" id="IPR025958">
    <property type="entry name" value="SID1_TM_fam"/>
</dbReference>
<comment type="similarity">
    <text evidence="2">Belongs to the SID1 family.</text>
</comment>
<evidence type="ECO:0000256" key="9">
    <source>
        <dbReference type="SAM" id="SignalP"/>
    </source>
</evidence>
<feature type="transmembrane region" description="Helical" evidence="8">
    <location>
        <begin position="645"/>
        <end position="667"/>
    </location>
</feature>
<proteinExistence type="inferred from homology"/>
<comment type="subcellular location">
    <subcellularLocation>
        <location evidence="1">Membrane</location>
        <topology evidence="1">Multi-pass membrane protein</topology>
    </subcellularLocation>
</comment>